<gene>
    <name evidence="1" type="ordered locus">Btus_2845</name>
</gene>
<evidence type="ECO:0000313" key="2">
    <source>
        <dbReference type="Proteomes" id="UP000002368"/>
    </source>
</evidence>
<name>D5WV12_KYRT2</name>
<organism evidence="1 2">
    <name type="scientific">Kyrpidia tusciae (strain DSM 2912 / NBRC 15312 / T2)</name>
    <name type="common">Bacillus tusciae</name>
    <dbReference type="NCBI Taxonomy" id="562970"/>
    <lineage>
        <taxon>Bacteria</taxon>
        <taxon>Bacillati</taxon>
        <taxon>Bacillota</taxon>
        <taxon>Bacilli</taxon>
        <taxon>Bacillales</taxon>
        <taxon>Alicyclobacillaceae</taxon>
        <taxon>Kyrpidia</taxon>
    </lineage>
</organism>
<proteinExistence type="predicted"/>
<dbReference type="Proteomes" id="UP000002368">
    <property type="component" value="Chromosome"/>
</dbReference>
<dbReference type="NCBIfam" id="TIGR03898">
    <property type="entry name" value="lanti_MRSA_kill"/>
    <property type="match status" value="1"/>
</dbReference>
<dbReference type="GO" id="GO:0042742">
    <property type="term" value="P:defense response to bacterium"/>
    <property type="evidence" value="ECO:0007669"/>
    <property type="project" value="InterPro"/>
</dbReference>
<evidence type="ECO:0000313" key="1">
    <source>
        <dbReference type="EMBL" id="ADG07484.1"/>
    </source>
</evidence>
<dbReference type="AlphaFoldDB" id="D5WV12"/>
<dbReference type="EMBL" id="CP002017">
    <property type="protein sequence ID" value="ADG07484.1"/>
    <property type="molecule type" value="Genomic_DNA"/>
</dbReference>
<dbReference type="KEGG" id="bts:Btus_2845"/>
<dbReference type="RefSeq" id="WP_013076765.1">
    <property type="nucleotide sequence ID" value="NC_014098.1"/>
</dbReference>
<accession>D5WV12</accession>
<dbReference type="STRING" id="562970.Btus_2845"/>
<sequence>MMNPDVVIQAWKDPGFRCGLAGTPAHPAGEAMERLDETELGAIYGGDVNADTTPATPWIVASSEACGFVIATGVIWALSQFKAC</sequence>
<reference evidence="1 2" key="1">
    <citation type="journal article" date="2011" name="Stand. Genomic Sci.">
        <title>Complete genome sequence of the thermophilic, hydrogen-oxidizing Bacillus tusciae type strain (T2) and reclassification in the new genus, Kyrpidia gen. nov. as Kyrpidia tusciae comb. nov. and emendation of the family Alicyclobacillaceae da Costa and Rainey, 2010.</title>
        <authorList>
            <person name="Klenk H.P."/>
            <person name="Lapidus A."/>
            <person name="Chertkov O."/>
            <person name="Copeland A."/>
            <person name="Del Rio T.G."/>
            <person name="Nolan M."/>
            <person name="Lucas S."/>
            <person name="Chen F."/>
            <person name="Tice H."/>
            <person name="Cheng J.F."/>
            <person name="Han C."/>
            <person name="Bruce D."/>
            <person name="Goodwin L."/>
            <person name="Pitluck S."/>
            <person name="Pati A."/>
            <person name="Ivanova N."/>
            <person name="Mavromatis K."/>
            <person name="Daum C."/>
            <person name="Chen A."/>
            <person name="Palaniappan K."/>
            <person name="Chang Y.J."/>
            <person name="Land M."/>
            <person name="Hauser L."/>
            <person name="Jeffries C.D."/>
            <person name="Detter J.C."/>
            <person name="Rohde M."/>
            <person name="Abt B."/>
            <person name="Pukall R."/>
            <person name="Goker M."/>
            <person name="Bristow J."/>
            <person name="Markowitz V."/>
            <person name="Hugenholtz P."/>
            <person name="Eisen J.A."/>
        </authorList>
    </citation>
    <scope>NUCLEOTIDE SEQUENCE [LARGE SCALE GENOMIC DNA]</scope>
    <source>
        <strain evidence="1 2">DSM 2912</strain>
    </source>
</reference>
<dbReference type="OrthoDB" id="2991446at2"/>
<dbReference type="HOGENOM" id="CLU_2523249_0_0_9"/>
<keyword evidence="2" id="KW-1185">Reference proteome</keyword>
<protein>
    <submittedName>
        <fullName evidence="1">Uncharacterized protein</fullName>
    </submittedName>
</protein>
<dbReference type="InterPro" id="IPR027635">
    <property type="entry name" value="Lantibiotic2_lead_pep_dom"/>
</dbReference>